<keyword evidence="2" id="KW-1185">Reference proteome</keyword>
<evidence type="ECO:0000313" key="1">
    <source>
        <dbReference type="EnsemblProtists" id="EOD05659"/>
    </source>
</evidence>
<dbReference type="STRING" id="2903.R1DA10"/>
<dbReference type="EnsemblProtists" id="EOD05659">
    <property type="protein sequence ID" value="EOD05659"/>
    <property type="gene ID" value="EMIHUDRAFT_48368"/>
</dbReference>
<dbReference type="Pfam" id="PF09996">
    <property type="entry name" value="DUF2237"/>
    <property type="match status" value="1"/>
</dbReference>
<dbReference type="RefSeq" id="XP_005758088.1">
    <property type="nucleotide sequence ID" value="XM_005758031.1"/>
</dbReference>
<dbReference type="PANTHER" id="PTHR37466">
    <property type="entry name" value="SLR1628 PROTEIN"/>
    <property type="match status" value="1"/>
</dbReference>
<dbReference type="KEGG" id="ehx:EMIHUDRAFT_48368"/>
<evidence type="ECO:0008006" key="3">
    <source>
        <dbReference type="Google" id="ProtNLM"/>
    </source>
</evidence>
<organism evidence="1 2">
    <name type="scientific">Emiliania huxleyi (strain CCMP1516)</name>
    <dbReference type="NCBI Taxonomy" id="280463"/>
    <lineage>
        <taxon>Eukaryota</taxon>
        <taxon>Haptista</taxon>
        <taxon>Haptophyta</taxon>
        <taxon>Prymnesiophyceae</taxon>
        <taxon>Isochrysidales</taxon>
        <taxon>Noelaerhabdaceae</taxon>
        <taxon>Emiliania</taxon>
    </lineage>
</organism>
<name>A0A0D3I324_EMIH1</name>
<dbReference type="HOGENOM" id="CLU_127770_3_0_1"/>
<evidence type="ECO:0000313" key="2">
    <source>
        <dbReference type="Proteomes" id="UP000013827"/>
    </source>
</evidence>
<accession>A0A0D3I324</accession>
<dbReference type="eggNOG" id="ENOG502S415">
    <property type="taxonomic scope" value="Eukaryota"/>
</dbReference>
<protein>
    <recommendedName>
        <fullName evidence="3">DUF2237 domain-containing protein</fullName>
    </recommendedName>
</protein>
<dbReference type="GeneID" id="17251751"/>
<sequence>SAAEPAREPARNVLGTELSCCCADVHGSGIGTGFYRDGYCSTGPDDAGRHTVCIEATEKFLAVSAAVGNPLHQPIPQFMFPGVRPGDRWCLCASRYAQLIE</sequence>
<reference evidence="2" key="1">
    <citation type="journal article" date="2013" name="Nature">
        <title>Pan genome of the phytoplankton Emiliania underpins its global distribution.</title>
        <authorList>
            <person name="Read B.A."/>
            <person name="Kegel J."/>
            <person name="Klute M.J."/>
            <person name="Kuo A."/>
            <person name="Lefebvre S.C."/>
            <person name="Maumus F."/>
            <person name="Mayer C."/>
            <person name="Miller J."/>
            <person name="Monier A."/>
            <person name="Salamov A."/>
            <person name="Young J."/>
            <person name="Aguilar M."/>
            <person name="Claverie J.M."/>
            <person name="Frickenhaus S."/>
            <person name="Gonzalez K."/>
            <person name="Herman E.K."/>
            <person name="Lin Y.C."/>
            <person name="Napier J."/>
            <person name="Ogata H."/>
            <person name="Sarno A.F."/>
            <person name="Shmutz J."/>
            <person name="Schroeder D."/>
            <person name="de Vargas C."/>
            <person name="Verret F."/>
            <person name="von Dassow P."/>
            <person name="Valentin K."/>
            <person name="Van de Peer Y."/>
            <person name="Wheeler G."/>
            <person name="Dacks J.B."/>
            <person name="Delwiche C.F."/>
            <person name="Dyhrman S.T."/>
            <person name="Glockner G."/>
            <person name="John U."/>
            <person name="Richards T."/>
            <person name="Worden A.Z."/>
            <person name="Zhang X."/>
            <person name="Grigoriev I.V."/>
            <person name="Allen A.E."/>
            <person name="Bidle K."/>
            <person name="Borodovsky M."/>
            <person name="Bowler C."/>
            <person name="Brownlee C."/>
            <person name="Cock J.M."/>
            <person name="Elias M."/>
            <person name="Gladyshev V.N."/>
            <person name="Groth M."/>
            <person name="Guda C."/>
            <person name="Hadaegh A."/>
            <person name="Iglesias-Rodriguez M.D."/>
            <person name="Jenkins J."/>
            <person name="Jones B.M."/>
            <person name="Lawson T."/>
            <person name="Leese F."/>
            <person name="Lindquist E."/>
            <person name="Lobanov A."/>
            <person name="Lomsadze A."/>
            <person name="Malik S.B."/>
            <person name="Marsh M.E."/>
            <person name="Mackinder L."/>
            <person name="Mock T."/>
            <person name="Mueller-Roeber B."/>
            <person name="Pagarete A."/>
            <person name="Parker M."/>
            <person name="Probert I."/>
            <person name="Quesneville H."/>
            <person name="Raines C."/>
            <person name="Rensing S.A."/>
            <person name="Riano-Pachon D.M."/>
            <person name="Richier S."/>
            <person name="Rokitta S."/>
            <person name="Shiraiwa Y."/>
            <person name="Soanes D.M."/>
            <person name="van der Giezen M."/>
            <person name="Wahlund T.M."/>
            <person name="Williams B."/>
            <person name="Wilson W."/>
            <person name="Wolfe G."/>
            <person name="Wurch L.L."/>
        </authorList>
    </citation>
    <scope>NUCLEOTIDE SEQUENCE</scope>
</reference>
<dbReference type="PaxDb" id="2903-EOD05659"/>
<dbReference type="Gene3D" id="3.30.56.110">
    <property type="entry name" value="Protein of unknown function DUF2237"/>
    <property type="match status" value="1"/>
</dbReference>
<dbReference type="PANTHER" id="PTHR37466:SF1">
    <property type="entry name" value="SLR1628 PROTEIN"/>
    <property type="match status" value="1"/>
</dbReference>
<dbReference type="AlphaFoldDB" id="A0A0D3I324"/>
<dbReference type="Proteomes" id="UP000013827">
    <property type="component" value="Unassembled WGS sequence"/>
</dbReference>
<proteinExistence type="predicted"/>
<reference evidence="1" key="2">
    <citation type="submission" date="2024-10" db="UniProtKB">
        <authorList>
            <consortium name="EnsemblProtists"/>
        </authorList>
    </citation>
    <scope>IDENTIFICATION</scope>
</reference>
<dbReference type="InterPro" id="IPR018714">
    <property type="entry name" value="DUF2237"/>
</dbReference>